<dbReference type="RefSeq" id="WP_046557934.1">
    <property type="nucleotide sequence ID" value="NZ_LAHO01000011.1"/>
</dbReference>
<dbReference type="PANTHER" id="PTHR35175:SF1">
    <property type="entry name" value="OXIDOREDUCTASE"/>
    <property type="match status" value="1"/>
</dbReference>
<evidence type="ECO:0000313" key="2">
    <source>
        <dbReference type="EMBL" id="KKO45145.1"/>
    </source>
</evidence>
<keyword evidence="3" id="KW-1185">Reference proteome</keyword>
<evidence type="ECO:0000256" key="1">
    <source>
        <dbReference type="SAM" id="MobiDB-lite"/>
    </source>
</evidence>
<gene>
    <name evidence="2" type="ORF">WG68_12005</name>
</gene>
<sequence>MDQLELFDIPNPCIGVCQSNNRGYCLGCLRSRDERFNWHQKPATERAHILKLLMQRRARLNAKTKKEQDLPEQGESLDLF</sequence>
<evidence type="ECO:0000313" key="3">
    <source>
        <dbReference type="Proteomes" id="UP000034228"/>
    </source>
</evidence>
<proteinExistence type="predicted"/>
<dbReference type="AlphaFoldDB" id="A0A0M2V678"/>
<dbReference type="OrthoDB" id="8911262at2"/>
<dbReference type="EMBL" id="LAHO01000011">
    <property type="protein sequence ID" value="KKO45145.1"/>
    <property type="molecule type" value="Genomic_DNA"/>
</dbReference>
<dbReference type="Proteomes" id="UP000034228">
    <property type="component" value="Unassembled WGS sequence"/>
</dbReference>
<name>A0A0M2V678_9GAMM</name>
<dbReference type="STRING" id="336831.WG68_12005"/>
<feature type="region of interest" description="Disordered" evidence="1">
    <location>
        <begin position="61"/>
        <end position="80"/>
    </location>
</feature>
<dbReference type="InterPro" id="IPR010710">
    <property type="entry name" value="DUF1289"/>
</dbReference>
<dbReference type="PATRIC" id="fig|336831.14.peg.1625"/>
<reference evidence="2 3" key="1">
    <citation type="submission" date="2015-03" db="EMBL/GenBank/DDBJ databases">
        <title>Draft genome sequences of two protease-producing strains of Arsukibacterium isolated from two cold and alkaline environments.</title>
        <authorList>
            <person name="Lylloff J.E."/>
            <person name="Skov L.B."/>
            <person name="Jepsen M."/>
            <person name="Hallin P.F."/>
            <person name="Sorensen S.J."/>
            <person name="Stougaard P."/>
            <person name="Glaring M.A."/>
        </authorList>
    </citation>
    <scope>NUCLEOTIDE SEQUENCE [LARGE SCALE GENOMIC DNA]</scope>
    <source>
        <strain evidence="2 3">GCM72</strain>
    </source>
</reference>
<dbReference type="Pfam" id="PF06945">
    <property type="entry name" value="DUF1289"/>
    <property type="match status" value="1"/>
</dbReference>
<dbReference type="PANTHER" id="PTHR35175">
    <property type="entry name" value="DUF1289 DOMAIN-CONTAINING PROTEIN"/>
    <property type="match status" value="1"/>
</dbReference>
<organism evidence="2 3">
    <name type="scientific">Arsukibacterium ikkense</name>
    <dbReference type="NCBI Taxonomy" id="336831"/>
    <lineage>
        <taxon>Bacteria</taxon>
        <taxon>Pseudomonadati</taxon>
        <taxon>Pseudomonadota</taxon>
        <taxon>Gammaproteobacteria</taxon>
        <taxon>Chromatiales</taxon>
        <taxon>Chromatiaceae</taxon>
        <taxon>Arsukibacterium</taxon>
    </lineage>
</organism>
<comment type="caution">
    <text evidence="2">The sequence shown here is derived from an EMBL/GenBank/DDBJ whole genome shotgun (WGS) entry which is preliminary data.</text>
</comment>
<accession>A0A0M2V678</accession>
<protein>
    <submittedName>
        <fullName evidence="2">Fe-S protein</fullName>
    </submittedName>
</protein>